<keyword evidence="2" id="KW-1185">Reference proteome</keyword>
<proteinExistence type="predicted"/>
<protein>
    <submittedName>
        <fullName evidence="1">Uncharacterized protein</fullName>
    </submittedName>
</protein>
<name>A0A543GCH7_9PSEU</name>
<accession>A0A543GCH7</accession>
<organism evidence="1 2">
    <name type="scientific">Pseudonocardia cypriaca</name>
    <dbReference type="NCBI Taxonomy" id="882449"/>
    <lineage>
        <taxon>Bacteria</taxon>
        <taxon>Bacillati</taxon>
        <taxon>Actinomycetota</taxon>
        <taxon>Actinomycetes</taxon>
        <taxon>Pseudonocardiales</taxon>
        <taxon>Pseudonocardiaceae</taxon>
        <taxon>Pseudonocardia</taxon>
    </lineage>
</organism>
<reference evidence="1 2" key="1">
    <citation type="submission" date="2019-06" db="EMBL/GenBank/DDBJ databases">
        <title>Sequencing the genomes of 1000 actinobacteria strains.</title>
        <authorList>
            <person name="Klenk H.-P."/>
        </authorList>
    </citation>
    <scope>NUCLEOTIDE SEQUENCE [LARGE SCALE GENOMIC DNA]</scope>
    <source>
        <strain evidence="1 2">DSM 45511</strain>
    </source>
</reference>
<dbReference type="EMBL" id="VFPH01000001">
    <property type="protein sequence ID" value="TQM43787.1"/>
    <property type="molecule type" value="Genomic_DNA"/>
</dbReference>
<evidence type="ECO:0000313" key="1">
    <source>
        <dbReference type="EMBL" id="TQM43787.1"/>
    </source>
</evidence>
<comment type="caution">
    <text evidence="1">The sequence shown here is derived from an EMBL/GenBank/DDBJ whole genome shotgun (WGS) entry which is preliminary data.</text>
</comment>
<sequence length="52" mass="5227">MDILEVNTDDARSVGLVGGSDVGRLLGRVDQVLVDAAGTAASVSRNGSHCTA</sequence>
<dbReference type="AlphaFoldDB" id="A0A543GCH7"/>
<gene>
    <name evidence="1" type="ORF">FB388_1139</name>
</gene>
<dbReference type="RefSeq" id="WP_170225481.1">
    <property type="nucleotide sequence ID" value="NZ_VFPH01000001.1"/>
</dbReference>
<dbReference type="Proteomes" id="UP000319818">
    <property type="component" value="Unassembled WGS sequence"/>
</dbReference>
<evidence type="ECO:0000313" key="2">
    <source>
        <dbReference type="Proteomes" id="UP000319818"/>
    </source>
</evidence>